<keyword evidence="4 9" id="KW-1003">Cell membrane</keyword>
<comment type="similarity">
    <text evidence="3 9">Belongs to the cytochrome c oxidase bacterial subunit 4 family.</text>
</comment>
<dbReference type="EMBL" id="JACSQN010000001">
    <property type="protein sequence ID" value="MBD7983244.1"/>
    <property type="molecule type" value="Genomic_DNA"/>
</dbReference>
<protein>
    <recommendedName>
        <fullName evidence="9">Quinol oxidase subunit 4</fullName>
        <ecNumber evidence="9">1.10.3.-</ecNumber>
    </recommendedName>
</protein>
<keyword evidence="11" id="KW-1185">Reference proteome</keyword>
<organism evidence="10 11">
    <name type="scientific">Sporosarcina quadrami</name>
    <dbReference type="NCBI Taxonomy" id="2762234"/>
    <lineage>
        <taxon>Bacteria</taxon>
        <taxon>Bacillati</taxon>
        <taxon>Bacillota</taxon>
        <taxon>Bacilli</taxon>
        <taxon>Bacillales</taxon>
        <taxon>Caryophanaceae</taxon>
        <taxon>Sporosarcina</taxon>
    </lineage>
</organism>
<evidence type="ECO:0000313" key="10">
    <source>
        <dbReference type="EMBL" id="MBD7983244.1"/>
    </source>
</evidence>
<dbReference type="PANTHER" id="PTHR36835">
    <property type="entry name" value="CYTOCHROME BO(3) UBIQUINOL OXIDASE SUBUNIT 4"/>
    <property type="match status" value="1"/>
</dbReference>
<reference evidence="10 11" key="1">
    <citation type="submission" date="2020-08" db="EMBL/GenBank/DDBJ databases">
        <title>A Genomic Blueprint of the Chicken Gut Microbiome.</title>
        <authorList>
            <person name="Gilroy R."/>
            <person name="Ravi A."/>
            <person name="Getino M."/>
            <person name="Pursley I."/>
            <person name="Horton D.L."/>
            <person name="Alikhan N.-F."/>
            <person name="Baker D."/>
            <person name="Gharbi K."/>
            <person name="Hall N."/>
            <person name="Watson M."/>
            <person name="Adriaenssens E.M."/>
            <person name="Foster-Nyarko E."/>
            <person name="Jarju S."/>
            <person name="Secka A."/>
            <person name="Antonio M."/>
            <person name="Oren A."/>
            <person name="Chaudhuri R."/>
            <person name="La Ragione R.M."/>
            <person name="Hildebrand F."/>
            <person name="Pallen M.J."/>
        </authorList>
    </citation>
    <scope>NUCLEOTIDE SEQUENCE [LARGE SCALE GENOMIC DNA]</scope>
    <source>
        <strain evidence="10 11">Sa2YVA2</strain>
    </source>
</reference>
<evidence type="ECO:0000256" key="7">
    <source>
        <dbReference type="ARBA" id="ARBA00023002"/>
    </source>
</evidence>
<keyword evidence="6 9" id="KW-1133">Transmembrane helix</keyword>
<dbReference type="RefSeq" id="WP_191692875.1">
    <property type="nucleotide sequence ID" value="NZ_JACSQN010000001.1"/>
</dbReference>
<evidence type="ECO:0000256" key="3">
    <source>
        <dbReference type="ARBA" id="ARBA00008079"/>
    </source>
</evidence>
<keyword evidence="8 9" id="KW-0472">Membrane</keyword>
<name>A0ABR8U5C2_9BACL</name>
<dbReference type="PANTHER" id="PTHR36835:SF1">
    <property type="entry name" value="CYTOCHROME BO(3) UBIQUINOL OXIDASE SUBUNIT 4"/>
    <property type="match status" value="1"/>
</dbReference>
<evidence type="ECO:0000256" key="9">
    <source>
        <dbReference type="RuleBase" id="RU367153"/>
    </source>
</evidence>
<feature type="transmembrane region" description="Helical" evidence="9">
    <location>
        <begin position="67"/>
        <end position="93"/>
    </location>
</feature>
<dbReference type="NCBIfam" id="TIGR02901">
    <property type="entry name" value="QoxD"/>
    <property type="match status" value="1"/>
</dbReference>
<dbReference type="Pfam" id="PF03626">
    <property type="entry name" value="COX4_pro"/>
    <property type="match status" value="1"/>
</dbReference>
<evidence type="ECO:0000313" key="11">
    <source>
        <dbReference type="Proteomes" id="UP000626786"/>
    </source>
</evidence>
<comment type="caution">
    <text evidence="10">The sequence shown here is derived from an EMBL/GenBank/DDBJ whole genome shotgun (WGS) entry which is preliminary data.</text>
</comment>
<gene>
    <name evidence="10" type="primary">qoxD</name>
    <name evidence="10" type="ORF">H9649_01515</name>
</gene>
<dbReference type="InterPro" id="IPR014250">
    <property type="entry name" value="QoxD"/>
</dbReference>
<accession>A0ABR8U5C2</accession>
<feature type="transmembrane region" description="Helical" evidence="9">
    <location>
        <begin position="33"/>
        <end position="55"/>
    </location>
</feature>
<dbReference type="EC" id="1.10.3.-" evidence="9"/>
<keyword evidence="5 9" id="KW-0812">Transmembrane</keyword>
<evidence type="ECO:0000256" key="8">
    <source>
        <dbReference type="ARBA" id="ARBA00023136"/>
    </source>
</evidence>
<sequence>MKRLFPVPHVIGFASSLLLSLIALVVIKFDLTFAMGMTILGVTALVQAGLQLFLFMHVSENEDKKTLFTNIGYALFVGLVTIFGTLFAMMWGYNMG</sequence>
<feature type="transmembrane region" description="Helical" evidence="9">
    <location>
        <begin position="7"/>
        <end position="27"/>
    </location>
</feature>
<proteinExistence type="inferred from homology"/>
<comment type="catalytic activity">
    <reaction evidence="1 9">
        <text>2 a quinol + O2 = 2 a quinone + 2 H2O</text>
        <dbReference type="Rhea" id="RHEA:55376"/>
        <dbReference type="ChEBI" id="CHEBI:15377"/>
        <dbReference type="ChEBI" id="CHEBI:15379"/>
        <dbReference type="ChEBI" id="CHEBI:24646"/>
        <dbReference type="ChEBI" id="CHEBI:132124"/>
    </reaction>
</comment>
<keyword evidence="7 9" id="KW-0560">Oxidoreductase</keyword>
<evidence type="ECO:0000256" key="1">
    <source>
        <dbReference type="ARBA" id="ARBA00000725"/>
    </source>
</evidence>
<evidence type="ECO:0000256" key="2">
    <source>
        <dbReference type="ARBA" id="ARBA00004651"/>
    </source>
</evidence>
<dbReference type="InterPro" id="IPR050968">
    <property type="entry name" value="Cytochrome_c_oxidase_bac_sub4"/>
</dbReference>
<dbReference type="InterPro" id="IPR005171">
    <property type="entry name" value="Cyt_c_oxidase_su4_prok"/>
</dbReference>
<evidence type="ECO:0000256" key="6">
    <source>
        <dbReference type="ARBA" id="ARBA00022989"/>
    </source>
</evidence>
<evidence type="ECO:0000256" key="5">
    <source>
        <dbReference type="ARBA" id="ARBA00022692"/>
    </source>
</evidence>
<dbReference type="Proteomes" id="UP000626786">
    <property type="component" value="Unassembled WGS sequence"/>
</dbReference>
<comment type="function">
    <text evidence="9">Catalyzes quinol oxidation with the concomitant reduction of oxygen to water.</text>
</comment>
<evidence type="ECO:0000256" key="4">
    <source>
        <dbReference type="ARBA" id="ARBA00022475"/>
    </source>
</evidence>
<comment type="subcellular location">
    <subcellularLocation>
        <location evidence="2 9">Cell membrane</location>
        <topology evidence="2 9">Multi-pass membrane protein</topology>
    </subcellularLocation>
</comment>